<dbReference type="Gene3D" id="1.10.8.60">
    <property type="match status" value="1"/>
</dbReference>
<reference evidence="7 8" key="1">
    <citation type="submission" date="2016-11" db="EMBL/GenBank/DDBJ databases">
        <authorList>
            <person name="Jaros S."/>
            <person name="Januszkiewicz K."/>
            <person name="Wedrychowicz H."/>
        </authorList>
    </citation>
    <scope>NUCLEOTIDE SEQUENCE [LARGE SCALE GENOMIC DNA]</scope>
    <source>
        <strain evidence="7 8">DSM 13106</strain>
    </source>
</reference>
<dbReference type="PANTHER" id="PTHR32071:SF74">
    <property type="entry name" value="TRANSCRIPTIONAL ACTIVATOR ROCR"/>
    <property type="match status" value="1"/>
</dbReference>
<dbReference type="NCBIfam" id="TIGR00229">
    <property type="entry name" value="sensory_box"/>
    <property type="match status" value="1"/>
</dbReference>
<accession>A0A1M5UFV5</accession>
<dbReference type="InterPro" id="IPR025943">
    <property type="entry name" value="Sigma_54_int_dom_ATP-bd_2"/>
</dbReference>
<dbReference type="PROSITE" id="PS00675">
    <property type="entry name" value="SIGMA54_INTERACT_1"/>
    <property type="match status" value="1"/>
</dbReference>
<dbReference type="SMART" id="SM00382">
    <property type="entry name" value="AAA"/>
    <property type="match status" value="1"/>
</dbReference>
<dbReference type="SUPFAM" id="SSF46689">
    <property type="entry name" value="Homeodomain-like"/>
    <property type="match status" value="1"/>
</dbReference>
<dbReference type="InterPro" id="IPR025944">
    <property type="entry name" value="Sigma_54_int_dom_CS"/>
</dbReference>
<dbReference type="SUPFAM" id="SSF55785">
    <property type="entry name" value="PYP-like sensor domain (PAS domain)"/>
    <property type="match status" value="1"/>
</dbReference>
<keyword evidence="4" id="KW-0238">DNA-binding</keyword>
<dbReference type="RefSeq" id="WP_072743211.1">
    <property type="nucleotide sequence ID" value="NZ_FQXR01000003.1"/>
</dbReference>
<dbReference type="PROSITE" id="PS00688">
    <property type="entry name" value="SIGMA54_INTERACT_3"/>
    <property type="match status" value="1"/>
</dbReference>
<proteinExistence type="predicted"/>
<dbReference type="AlphaFoldDB" id="A0A1M5UFV5"/>
<evidence type="ECO:0000256" key="2">
    <source>
        <dbReference type="ARBA" id="ARBA00022840"/>
    </source>
</evidence>
<evidence type="ECO:0000256" key="4">
    <source>
        <dbReference type="ARBA" id="ARBA00023125"/>
    </source>
</evidence>
<dbReference type="STRING" id="1123281.SAMN02745180_00631"/>
<keyword evidence="1" id="KW-0547">Nucleotide-binding</keyword>
<dbReference type="Proteomes" id="UP000184389">
    <property type="component" value="Unassembled WGS sequence"/>
</dbReference>
<evidence type="ECO:0000313" key="7">
    <source>
        <dbReference type="EMBL" id="SHH61821.1"/>
    </source>
</evidence>
<dbReference type="EMBL" id="FQXR01000003">
    <property type="protein sequence ID" value="SHH61821.1"/>
    <property type="molecule type" value="Genomic_DNA"/>
</dbReference>
<dbReference type="PROSITE" id="PS00676">
    <property type="entry name" value="SIGMA54_INTERACT_2"/>
    <property type="match status" value="1"/>
</dbReference>
<sequence length="470" mass="53428">MTKKEFNDIVLQNVLHHADVGIHAIDKNRKTIIYNEAMAKLEGLDSKAVLNKDILEIFPSLDEESSTLINVLNTGDAILNRTQTYLNYKGQKITSLNSTIPLYYKEEIVGALEISQNVTYIKKLSDQLIDLQNELSTGKQENKKIGIKKYVFKDIIGNNKELKKSIYIGRRASESPSSVLIYGETGSGKELFAQSIHYEGSRKNKPFIAQNCAAIPESLLEGILFGTEKGGFTGAVDRPGIFEEANGGTLMLDEINSMALSLQSKLLRVLQEGYIRRVGGTKDIPVDVKIIATTNEEPIESVKKGTLRKDLYYRLNVMYIKIPPLRERLDDIPILCEYFIKKYNKILNKDVWMLSEEVLSCFKNYHWPGNVRELENAIESAMNYISEDEHVLKKEYFISCDHIFSSGNSSKSVLMDEINEDKPLPKILESIERALIEKTLAQNKYNISRTANELGIKRQTLQHKMKKYEI</sequence>
<dbReference type="SUPFAM" id="SSF52540">
    <property type="entry name" value="P-loop containing nucleoside triphosphate hydrolases"/>
    <property type="match status" value="1"/>
</dbReference>
<protein>
    <submittedName>
        <fullName evidence="7">Arginine utilization regulatory protein</fullName>
    </submittedName>
</protein>
<dbReference type="InterPro" id="IPR027417">
    <property type="entry name" value="P-loop_NTPase"/>
</dbReference>
<dbReference type="OrthoDB" id="5411866at2"/>
<evidence type="ECO:0000256" key="3">
    <source>
        <dbReference type="ARBA" id="ARBA00023015"/>
    </source>
</evidence>
<feature type="domain" description="Sigma-54 factor interaction" evidence="6">
    <location>
        <begin position="155"/>
        <end position="383"/>
    </location>
</feature>
<dbReference type="CDD" id="cd00009">
    <property type="entry name" value="AAA"/>
    <property type="match status" value="1"/>
</dbReference>
<evidence type="ECO:0000259" key="6">
    <source>
        <dbReference type="PROSITE" id="PS50045"/>
    </source>
</evidence>
<keyword evidence="2" id="KW-0067">ATP-binding</keyword>
<keyword evidence="3" id="KW-0805">Transcription regulation</keyword>
<dbReference type="GO" id="GO:0005524">
    <property type="term" value="F:ATP binding"/>
    <property type="evidence" value="ECO:0007669"/>
    <property type="project" value="UniProtKB-KW"/>
</dbReference>
<dbReference type="GO" id="GO:0006355">
    <property type="term" value="P:regulation of DNA-templated transcription"/>
    <property type="evidence" value="ECO:0007669"/>
    <property type="project" value="InterPro"/>
</dbReference>
<evidence type="ECO:0000313" key="8">
    <source>
        <dbReference type="Proteomes" id="UP000184389"/>
    </source>
</evidence>
<dbReference type="InterPro" id="IPR003593">
    <property type="entry name" value="AAA+_ATPase"/>
</dbReference>
<dbReference type="InterPro" id="IPR013767">
    <property type="entry name" value="PAS_fold"/>
</dbReference>
<dbReference type="PRINTS" id="PR01590">
    <property type="entry name" value="HTHFIS"/>
</dbReference>
<dbReference type="Gene3D" id="3.30.450.20">
    <property type="entry name" value="PAS domain"/>
    <property type="match status" value="1"/>
</dbReference>
<dbReference type="InterPro" id="IPR009057">
    <property type="entry name" value="Homeodomain-like_sf"/>
</dbReference>
<dbReference type="Pfam" id="PF00158">
    <property type="entry name" value="Sigma54_activat"/>
    <property type="match status" value="1"/>
</dbReference>
<dbReference type="PROSITE" id="PS50045">
    <property type="entry name" value="SIGMA54_INTERACT_4"/>
    <property type="match status" value="1"/>
</dbReference>
<dbReference type="InterPro" id="IPR035965">
    <property type="entry name" value="PAS-like_dom_sf"/>
</dbReference>
<dbReference type="Pfam" id="PF00989">
    <property type="entry name" value="PAS"/>
    <property type="match status" value="1"/>
</dbReference>
<dbReference type="Pfam" id="PF02954">
    <property type="entry name" value="HTH_8"/>
    <property type="match status" value="1"/>
</dbReference>
<dbReference type="Pfam" id="PF25601">
    <property type="entry name" value="AAA_lid_14"/>
    <property type="match status" value="1"/>
</dbReference>
<dbReference type="PANTHER" id="PTHR32071">
    <property type="entry name" value="TRANSCRIPTIONAL REGULATORY PROTEIN"/>
    <property type="match status" value="1"/>
</dbReference>
<dbReference type="InterPro" id="IPR025662">
    <property type="entry name" value="Sigma_54_int_dom_ATP-bd_1"/>
</dbReference>
<organism evidence="7 8">
    <name type="scientific">Sporanaerobacter acetigenes DSM 13106</name>
    <dbReference type="NCBI Taxonomy" id="1123281"/>
    <lineage>
        <taxon>Bacteria</taxon>
        <taxon>Bacillati</taxon>
        <taxon>Bacillota</taxon>
        <taxon>Tissierellia</taxon>
        <taxon>Tissierellales</taxon>
        <taxon>Sporanaerobacteraceae</taxon>
        <taxon>Sporanaerobacter</taxon>
    </lineage>
</organism>
<keyword evidence="5" id="KW-0804">Transcription</keyword>
<evidence type="ECO:0000256" key="5">
    <source>
        <dbReference type="ARBA" id="ARBA00023163"/>
    </source>
</evidence>
<dbReference type="Gene3D" id="1.10.10.60">
    <property type="entry name" value="Homeodomain-like"/>
    <property type="match status" value="1"/>
</dbReference>
<dbReference type="GO" id="GO:0043565">
    <property type="term" value="F:sequence-specific DNA binding"/>
    <property type="evidence" value="ECO:0007669"/>
    <property type="project" value="InterPro"/>
</dbReference>
<dbReference type="InterPro" id="IPR000014">
    <property type="entry name" value="PAS"/>
</dbReference>
<dbReference type="InterPro" id="IPR002078">
    <property type="entry name" value="Sigma_54_int"/>
</dbReference>
<name>A0A1M5UFV5_9FIRM</name>
<dbReference type="FunFam" id="3.40.50.300:FF:000006">
    <property type="entry name" value="DNA-binding transcriptional regulator NtrC"/>
    <property type="match status" value="1"/>
</dbReference>
<gene>
    <name evidence="7" type="ORF">SAMN02745180_00631</name>
</gene>
<dbReference type="InterPro" id="IPR058031">
    <property type="entry name" value="AAA_lid_NorR"/>
</dbReference>
<keyword evidence="8" id="KW-1185">Reference proteome</keyword>
<dbReference type="InterPro" id="IPR002197">
    <property type="entry name" value="HTH_Fis"/>
</dbReference>
<dbReference type="Gene3D" id="3.40.50.300">
    <property type="entry name" value="P-loop containing nucleotide triphosphate hydrolases"/>
    <property type="match status" value="1"/>
</dbReference>
<evidence type="ECO:0000256" key="1">
    <source>
        <dbReference type="ARBA" id="ARBA00022741"/>
    </source>
</evidence>